<evidence type="ECO:0008006" key="3">
    <source>
        <dbReference type="Google" id="ProtNLM"/>
    </source>
</evidence>
<reference evidence="2" key="1">
    <citation type="submission" date="2016-06" db="EMBL/GenBank/DDBJ databases">
        <title>Four novel species of enterococci isolated from chicken manure.</title>
        <authorList>
            <person name="Van Tyne D."/>
        </authorList>
    </citation>
    <scope>NUCLEOTIDE SEQUENCE [LARGE SCALE GENOMIC DNA]</scope>
    <source>
        <strain evidence="2">JM9A</strain>
    </source>
</reference>
<comment type="caution">
    <text evidence="1">The sequence shown here is derived from an EMBL/GenBank/DDBJ whole genome shotgun (WGS) entry which is preliminary data.</text>
</comment>
<organism evidence="1 2">
    <name type="scientific">Enterococcus diestrammenae</name>
    <dbReference type="NCBI Taxonomy" id="1155073"/>
    <lineage>
        <taxon>Bacteria</taxon>
        <taxon>Bacillati</taxon>
        <taxon>Bacillota</taxon>
        <taxon>Bacilli</taxon>
        <taxon>Lactobacillales</taxon>
        <taxon>Enterococcaceae</taxon>
        <taxon>Enterococcus</taxon>
    </lineage>
</organism>
<sequence>MIAEQKHKNQIRACYTTNPQALLTSFQQKKTQQLATFGIIHPDWLPIPYLGLKENILLGLSRKQRMEAQLTSTLKLVALPESIFAKTAAQLTQFETIQLQLLQQLLRGPQQLAFMEVSQGLSVNDIQLLLHLCLQMSRQLDVDILFITSDPFFAQAIQQMN</sequence>
<evidence type="ECO:0000313" key="2">
    <source>
        <dbReference type="Proteomes" id="UP001429357"/>
    </source>
</evidence>
<gene>
    <name evidence="1" type="ORF">BAU18_002108</name>
</gene>
<dbReference type="EMBL" id="MAEI02000001">
    <property type="protein sequence ID" value="MEO1782496.1"/>
    <property type="molecule type" value="Genomic_DNA"/>
</dbReference>
<dbReference type="Proteomes" id="UP001429357">
    <property type="component" value="Unassembled WGS sequence"/>
</dbReference>
<name>A0ABV0F7A0_9ENTE</name>
<dbReference type="Gene3D" id="3.40.50.300">
    <property type="entry name" value="P-loop containing nucleotide triphosphate hydrolases"/>
    <property type="match status" value="1"/>
</dbReference>
<protein>
    <recommendedName>
        <fullName evidence="3">ABC transporter domain-containing protein</fullName>
    </recommendedName>
</protein>
<reference evidence="1 2" key="2">
    <citation type="submission" date="2024-02" db="EMBL/GenBank/DDBJ databases">
        <title>The Genome Sequence of Enterococcus diestrammenae JM9A.</title>
        <authorList>
            <person name="Earl A."/>
            <person name="Manson A."/>
            <person name="Gilmore M."/>
            <person name="Sanders J."/>
            <person name="Shea T."/>
            <person name="Howe W."/>
            <person name="Livny J."/>
            <person name="Cuomo C."/>
            <person name="Neafsey D."/>
            <person name="Birren B."/>
        </authorList>
    </citation>
    <scope>NUCLEOTIDE SEQUENCE [LARGE SCALE GENOMIC DNA]</scope>
    <source>
        <strain evidence="1 2">JM9A</strain>
    </source>
</reference>
<dbReference type="SUPFAM" id="SSF52540">
    <property type="entry name" value="P-loop containing nucleoside triphosphate hydrolases"/>
    <property type="match status" value="1"/>
</dbReference>
<dbReference type="InterPro" id="IPR027417">
    <property type="entry name" value="P-loop_NTPase"/>
</dbReference>
<evidence type="ECO:0000313" key="1">
    <source>
        <dbReference type="EMBL" id="MEO1782496.1"/>
    </source>
</evidence>
<dbReference type="RefSeq" id="WP_161870007.1">
    <property type="nucleotide sequence ID" value="NZ_JBMRGR010000008.1"/>
</dbReference>
<accession>A0ABV0F7A0</accession>
<keyword evidence="2" id="KW-1185">Reference proteome</keyword>
<proteinExistence type="predicted"/>